<keyword evidence="2" id="KW-1185">Reference proteome</keyword>
<proteinExistence type="predicted"/>
<name>A0ABX5R967_9PSED</name>
<protein>
    <submittedName>
        <fullName evidence="1">Uncharacterized protein</fullName>
    </submittedName>
</protein>
<accession>A0ABX5R967</accession>
<dbReference type="Proteomes" id="UP000288953">
    <property type="component" value="Chromosome"/>
</dbReference>
<organism evidence="1 2">
    <name type="scientific">Candidatus Pseudomonas adelgestsugas</name>
    <dbReference type="NCBI Taxonomy" id="1302376"/>
    <lineage>
        <taxon>Bacteria</taxon>
        <taxon>Pseudomonadati</taxon>
        <taxon>Pseudomonadota</taxon>
        <taxon>Gammaproteobacteria</taxon>
        <taxon>Pseudomonadales</taxon>
        <taxon>Pseudomonadaceae</taxon>
        <taxon>Pseudomonas</taxon>
    </lineage>
</organism>
<sequence length="43" mass="4962">MIAEDNTSVSYLVCITMQKILIFQAYRVVYIARSSKQNQHLAN</sequence>
<evidence type="ECO:0000313" key="1">
    <source>
        <dbReference type="EMBL" id="QAX81967.1"/>
    </source>
</evidence>
<reference evidence="1 2" key="1">
    <citation type="journal article" date="2018" name="Genome Biol. Evol.">
        <title>Partnering With a Pest: Genomes of Hemlock Woolly Adelgid Symbionts Reveal Atypical Nutritional Provisioning Patterns in Dual-Obligate Bacteria.</title>
        <authorList>
            <person name="Weglarz K.M."/>
            <person name="Havill N.P."/>
            <person name="Burke G.R."/>
            <person name="von Dohlen C.D."/>
        </authorList>
    </citation>
    <scope>NUCLEOTIDE SEQUENCE [LARGE SCALE GENOMIC DNA]</scope>
    <source>
        <strain evidence="1 2">HWA_ENA</strain>
    </source>
</reference>
<dbReference type="EMBL" id="CP026512">
    <property type="protein sequence ID" value="QAX81967.1"/>
    <property type="molecule type" value="Genomic_DNA"/>
</dbReference>
<evidence type="ECO:0000313" key="2">
    <source>
        <dbReference type="Proteomes" id="UP000288953"/>
    </source>
</evidence>
<gene>
    <name evidence="1" type="ORF">C3B55_00642</name>
</gene>